<dbReference type="SUPFAM" id="SSF46785">
    <property type="entry name" value="Winged helix' DNA-binding domain"/>
    <property type="match status" value="1"/>
</dbReference>
<dbReference type="Proteomes" id="UP001454086">
    <property type="component" value="Unassembled WGS sequence"/>
</dbReference>
<dbReference type="InterPro" id="IPR000835">
    <property type="entry name" value="HTH_MarR-typ"/>
</dbReference>
<comment type="caution">
    <text evidence="5">The sequence shown here is derived from an EMBL/GenBank/DDBJ whole genome shotgun (WGS) entry which is preliminary data.</text>
</comment>
<dbReference type="InterPro" id="IPR036390">
    <property type="entry name" value="WH_DNA-bd_sf"/>
</dbReference>
<dbReference type="PANTHER" id="PTHR42756">
    <property type="entry name" value="TRANSCRIPTIONAL REGULATOR, MARR"/>
    <property type="match status" value="1"/>
</dbReference>
<keyword evidence="3" id="KW-0804">Transcription</keyword>
<keyword evidence="6" id="KW-1185">Reference proteome</keyword>
<name>A0ABV1DDT2_9FIRM</name>
<keyword evidence="2" id="KW-0238">DNA-binding</keyword>
<evidence type="ECO:0000313" key="5">
    <source>
        <dbReference type="EMBL" id="MEQ2428533.1"/>
    </source>
</evidence>
<dbReference type="Gene3D" id="1.10.10.10">
    <property type="entry name" value="Winged helix-like DNA-binding domain superfamily/Winged helix DNA-binding domain"/>
    <property type="match status" value="1"/>
</dbReference>
<proteinExistence type="predicted"/>
<reference evidence="5 6" key="1">
    <citation type="submission" date="2024-03" db="EMBL/GenBank/DDBJ databases">
        <title>Human intestinal bacterial collection.</title>
        <authorList>
            <person name="Pauvert C."/>
            <person name="Hitch T.C.A."/>
            <person name="Clavel T."/>
        </authorList>
    </citation>
    <scope>NUCLEOTIDE SEQUENCE [LARGE SCALE GENOMIC DNA]</scope>
    <source>
        <strain evidence="5 6">CLA-SR-H021</strain>
    </source>
</reference>
<organism evidence="5 6">
    <name type="scientific">Enterocloster hominis</name>
    <name type="common">ex Hitch et al. 2024</name>
    <dbReference type="NCBI Taxonomy" id="1917870"/>
    <lineage>
        <taxon>Bacteria</taxon>
        <taxon>Bacillati</taxon>
        <taxon>Bacillota</taxon>
        <taxon>Clostridia</taxon>
        <taxon>Lachnospirales</taxon>
        <taxon>Lachnospiraceae</taxon>
        <taxon>Enterocloster</taxon>
    </lineage>
</organism>
<sequence>MMMTERNMISSISMMYRQAHRFYDKKLEEYNISSGQLTFLLCIHEHEGISMYGVAQLGHFDKGTVTKGIQKLEEQGYIRVETDEADKRSRRLYTTGKAVLIIERLYGIRQEWNEILVDGLTPEECAKAEELLGRMAENAWKYMNERN</sequence>
<feature type="domain" description="HTH marR-type" evidence="4">
    <location>
        <begin position="5"/>
        <end position="137"/>
    </location>
</feature>
<gene>
    <name evidence="5" type="ORF">WMQ36_26600</name>
</gene>
<dbReference type="PRINTS" id="PR00598">
    <property type="entry name" value="HTHMARR"/>
</dbReference>
<dbReference type="SMART" id="SM00347">
    <property type="entry name" value="HTH_MARR"/>
    <property type="match status" value="1"/>
</dbReference>
<dbReference type="PROSITE" id="PS01117">
    <property type="entry name" value="HTH_MARR_1"/>
    <property type="match status" value="1"/>
</dbReference>
<evidence type="ECO:0000256" key="1">
    <source>
        <dbReference type="ARBA" id="ARBA00023015"/>
    </source>
</evidence>
<dbReference type="InterPro" id="IPR023187">
    <property type="entry name" value="Tscrpt_reg_MarR-type_CS"/>
</dbReference>
<evidence type="ECO:0000259" key="4">
    <source>
        <dbReference type="PROSITE" id="PS50995"/>
    </source>
</evidence>
<dbReference type="PROSITE" id="PS50995">
    <property type="entry name" value="HTH_MARR_2"/>
    <property type="match status" value="1"/>
</dbReference>
<dbReference type="Pfam" id="PF01047">
    <property type="entry name" value="MarR"/>
    <property type="match status" value="1"/>
</dbReference>
<evidence type="ECO:0000313" key="6">
    <source>
        <dbReference type="Proteomes" id="UP001454086"/>
    </source>
</evidence>
<dbReference type="EMBL" id="JBBMFM010000190">
    <property type="protein sequence ID" value="MEQ2428533.1"/>
    <property type="molecule type" value="Genomic_DNA"/>
</dbReference>
<protein>
    <submittedName>
        <fullName evidence="5">MarR family transcriptional regulator</fullName>
    </submittedName>
</protein>
<dbReference type="InterPro" id="IPR036388">
    <property type="entry name" value="WH-like_DNA-bd_sf"/>
</dbReference>
<keyword evidence="1" id="KW-0805">Transcription regulation</keyword>
<evidence type="ECO:0000256" key="3">
    <source>
        <dbReference type="ARBA" id="ARBA00023163"/>
    </source>
</evidence>
<evidence type="ECO:0000256" key="2">
    <source>
        <dbReference type="ARBA" id="ARBA00023125"/>
    </source>
</evidence>
<dbReference type="PANTHER" id="PTHR42756:SF1">
    <property type="entry name" value="TRANSCRIPTIONAL REPRESSOR OF EMRAB OPERON"/>
    <property type="match status" value="1"/>
</dbReference>
<accession>A0ABV1DDT2</accession>